<feature type="transmembrane region" description="Helical" evidence="7">
    <location>
        <begin position="172"/>
        <end position="191"/>
    </location>
</feature>
<dbReference type="PANTHER" id="PTHR48022">
    <property type="entry name" value="PLASTIDIC GLUCOSE TRANSPORTER 4"/>
    <property type="match status" value="1"/>
</dbReference>
<gene>
    <name evidence="8" type="ORF">IFM46972_10470</name>
</gene>
<evidence type="ECO:0000256" key="5">
    <source>
        <dbReference type="ARBA" id="ARBA00022989"/>
    </source>
</evidence>
<keyword evidence="8" id="KW-0762">Sugar transport</keyword>
<feature type="non-terminal residue" evidence="8">
    <location>
        <position position="237"/>
    </location>
</feature>
<evidence type="ECO:0000313" key="8">
    <source>
        <dbReference type="EMBL" id="GFF56273.1"/>
    </source>
</evidence>
<dbReference type="Gene3D" id="1.20.1250.20">
    <property type="entry name" value="MFS general substrate transporter like domains"/>
    <property type="match status" value="1"/>
</dbReference>
<evidence type="ECO:0000256" key="2">
    <source>
        <dbReference type="ARBA" id="ARBA00010992"/>
    </source>
</evidence>
<dbReference type="AlphaFoldDB" id="A0A8H3SCY0"/>
<evidence type="ECO:0000256" key="1">
    <source>
        <dbReference type="ARBA" id="ARBA00004141"/>
    </source>
</evidence>
<protein>
    <submittedName>
        <fullName evidence="8">Sugar transporter</fullName>
    </submittedName>
</protein>
<dbReference type="PANTHER" id="PTHR48022:SF91">
    <property type="entry name" value="MAJOR FACILITATOR SUPERFAMILY (MFS) PROFILE DOMAIN-CONTAINING PROTEIN-RELATED"/>
    <property type="match status" value="1"/>
</dbReference>
<dbReference type="InterPro" id="IPR050360">
    <property type="entry name" value="MFS_Sugar_Transporters"/>
</dbReference>
<comment type="similarity">
    <text evidence="2">Belongs to the major facilitator superfamily. Sugar transporter (TC 2.A.1.1) family.</text>
</comment>
<sequence>IGPDGLGEGKLDVTDSHVPFLTWRPLLLGPFASAGGIIFCYDTGQISAFLEMNDFKRRLGQLGRFIFSNVRSGLVVSLVRTNQPFFGTLLAGPLADRVGRKWSITHWCAYLQVGLIIQISSPARKWYQLMMGRFVTHIGVGACSLLVPMYQGESAPRQTGYALGASDVAFRSSYQLFVTLGIFVAYCINFGTESMANSRLVPTTVKALRVPQNHRVILEELSEIKDQLEAESASKGG</sequence>
<comment type="caution">
    <text evidence="8">The sequence shown here is derived from an EMBL/GenBank/DDBJ whole genome shotgun (WGS) entry which is preliminary data.</text>
</comment>
<evidence type="ECO:0000256" key="4">
    <source>
        <dbReference type="ARBA" id="ARBA00022692"/>
    </source>
</evidence>
<dbReference type="SUPFAM" id="SSF103473">
    <property type="entry name" value="MFS general substrate transporter"/>
    <property type="match status" value="1"/>
</dbReference>
<evidence type="ECO:0000256" key="7">
    <source>
        <dbReference type="SAM" id="Phobius"/>
    </source>
</evidence>
<dbReference type="InterPro" id="IPR003663">
    <property type="entry name" value="Sugar/inositol_transpt"/>
</dbReference>
<dbReference type="InterPro" id="IPR005828">
    <property type="entry name" value="MFS_sugar_transport-like"/>
</dbReference>
<accession>A0A8H3SCY0</accession>
<proteinExistence type="inferred from homology"/>
<dbReference type="PRINTS" id="PR00171">
    <property type="entry name" value="SUGRTRNSPORT"/>
</dbReference>
<dbReference type="GO" id="GO:0005351">
    <property type="term" value="F:carbohydrate:proton symporter activity"/>
    <property type="evidence" value="ECO:0007669"/>
    <property type="project" value="TreeGrafter"/>
</dbReference>
<evidence type="ECO:0000313" key="9">
    <source>
        <dbReference type="Proteomes" id="UP000465221"/>
    </source>
</evidence>
<evidence type="ECO:0000256" key="6">
    <source>
        <dbReference type="ARBA" id="ARBA00023136"/>
    </source>
</evidence>
<feature type="transmembrane region" description="Helical" evidence="7">
    <location>
        <begin position="27"/>
        <end position="50"/>
    </location>
</feature>
<dbReference type="Pfam" id="PF00083">
    <property type="entry name" value="Sugar_tr"/>
    <property type="match status" value="1"/>
</dbReference>
<keyword evidence="6 7" id="KW-0472">Membrane</keyword>
<dbReference type="InterPro" id="IPR036259">
    <property type="entry name" value="MFS_trans_sf"/>
</dbReference>
<reference evidence="8 9" key="1">
    <citation type="submission" date="2020-01" db="EMBL/GenBank/DDBJ databases">
        <title>Draft genome sequence of Aspergillus udagawae IFM 46972.</title>
        <authorList>
            <person name="Takahashi H."/>
            <person name="Yaguchi T."/>
        </authorList>
    </citation>
    <scope>NUCLEOTIDE SEQUENCE [LARGE SCALE GENOMIC DNA]</scope>
    <source>
        <strain evidence="8 9">IFM 46972</strain>
    </source>
</reference>
<feature type="transmembrane region" description="Helical" evidence="7">
    <location>
        <begin position="134"/>
        <end position="152"/>
    </location>
</feature>
<dbReference type="Proteomes" id="UP000465221">
    <property type="component" value="Unassembled WGS sequence"/>
</dbReference>
<evidence type="ECO:0000256" key="3">
    <source>
        <dbReference type="ARBA" id="ARBA00022448"/>
    </source>
</evidence>
<comment type="subcellular location">
    <subcellularLocation>
        <location evidence="1">Membrane</location>
        <topology evidence="1">Multi-pass membrane protein</topology>
    </subcellularLocation>
</comment>
<dbReference type="GO" id="GO:0016020">
    <property type="term" value="C:membrane"/>
    <property type="evidence" value="ECO:0007669"/>
    <property type="project" value="UniProtKB-SubCell"/>
</dbReference>
<keyword evidence="4 7" id="KW-0812">Transmembrane</keyword>
<dbReference type="EMBL" id="BLKC01000134">
    <property type="protein sequence ID" value="GFF56273.1"/>
    <property type="molecule type" value="Genomic_DNA"/>
</dbReference>
<keyword evidence="5 7" id="KW-1133">Transmembrane helix</keyword>
<organism evidence="8 9">
    <name type="scientific">Aspergillus udagawae</name>
    <dbReference type="NCBI Taxonomy" id="91492"/>
    <lineage>
        <taxon>Eukaryota</taxon>
        <taxon>Fungi</taxon>
        <taxon>Dikarya</taxon>
        <taxon>Ascomycota</taxon>
        <taxon>Pezizomycotina</taxon>
        <taxon>Eurotiomycetes</taxon>
        <taxon>Eurotiomycetidae</taxon>
        <taxon>Eurotiales</taxon>
        <taxon>Aspergillaceae</taxon>
        <taxon>Aspergillus</taxon>
        <taxon>Aspergillus subgen. Fumigati</taxon>
    </lineage>
</organism>
<keyword evidence="3" id="KW-0813">Transport</keyword>
<name>A0A8H3SCY0_9EURO</name>